<organism evidence="11 12">
    <name type="scientific">Megasphaera massiliensis</name>
    <dbReference type="NCBI Taxonomy" id="1232428"/>
    <lineage>
        <taxon>Bacteria</taxon>
        <taxon>Bacillati</taxon>
        <taxon>Bacillota</taxon>
        <taxon>Negativicutes</taxon>
        <taxon>Veillonellales</taxon>
        <taxon>Veillonellaceae</taxon>
        <taxon>Megasphaera</taxon>
    </lineage>
</organism>
<keyword evidence="4" id="KW-0479">Metal-binding</keyword>
<comment type="similarity">
    <text evidence="1">In the C-terminal section; belongs to the transposase 35 family.</text>
</comment>
<keyword evidence="12" id="KW-1185">Reference proteome</keyword>
<evidence type="ECO:0000313" key="12">
    <source>
        <dbReference type="Proteomes" id="UP001206692"/>
    </source>
</evidence>
<keyword evidence="3" id="KW-0815">Transposition</keyword>
<evidence type="ECO:0000256" key="2">
    <source>
        <dbReference type="ARBA" id="ARBA00011044"/>
    </source>
</evidence>
<dbReference type="InterPro" id="IPR001959">
    <property type="entry name" value="Transposase"/>
</dbReference>
<protein>
    <submittedName>
        <fullName evidence="11">Transposase</fullName>
    </submittedName>
</protein>
<comment type="caution">
    <text evidence="11">The sequence shown here is derived from an EMBL/GenBank/DDBJ whole genome shotgun (WGS) entry which is preliminary data.</text>
</comment>
<dbReference type="InterPro" id="IPR010095">
    <property type="entry name" value="Cas12f1-like_TNB"/>
</dbReference>
<name>A0ABT1ST38_9FIRM</name>
<keyword evidence="6" id="KW-0238">DNA-binding</keyword>
<dbReference type="Pfam" id="PF01385">
    <property type="entry name" value="OrfB_IS605"/>
    <property type="match status" value="1"/>
</dbReference>
<dbReference type="NCBIfam" id="NF040570">
    <property type="entry name" value="guided_TnpB"/>
    <property type="match status" value="1"/>
</dbReference>
<proteinExistence type="inferred from homology"/>
<evidence type="ECO:0000256" key="7">
    <source>
        <dbReference type="ARBA" id="ARBA00023172"/>
    </source>
</evidence>
<gene>
    <name evidence="11" type="ORF">NE675_08380</name>
</gene>
<feature type="domain" description="Cas12f1-like TNB" evidence="9">
    <location>
        <begin position="292"/>
        <end position="360"/>
    </location>
</feature>
<accession>A0ABT1ST38</accession>
<dbReference type="NCBIfam" id="TIGR01766">
    <property type="entry name" value="IS200/IS605 family accessory protein TnpB-like domain"/>
    <property type="match status" value="1"/>
</dbReference>
<evidence type="ECO:0000259" key="9">
    <source>
        <dbReference type="Pfam" id="PF07282"/>
    </source>
</evidence>
<dbReference type="InterPro" id="IPR051399">
    <property type="entry name" value="RNA-guided_DNA_endo/Transpos"/>
</dbReference>
<evidence type="ECO:0000256" key="3">
    <source>
        <dbReference type="ARBA" id="ARBA00022578"/>
    </source>
</evidence>
<dbReference type="Pfam" id="PF12323">
    <property type="entry name" value="HTH_OrfB_IS605"/>
    <property type="match status" value="1"/>
</dbReference>
<comment type="similarity">
    <text evidence="2">In the N-terminal section; belongs to the transposase 2 family.</text>
</comment>
<feature type="domain" description="Transposase putative helix-turn-helix" evidence="10">
    <location>
        <begin position="1"/>
        <end position="46"/>
    </location>
</feature>
<dbReference type="PANTHER" id="PTHR30405">
    <property type="entry name" value="TRANSPOSASE"/>
    <property type="match status" value="1"/>
</dbReference>
<evidence type="ECO:0000256" key="5">
    <source>
        <dbReference type="ARBA" id="ARBA00022833"/>
    </source>
</evidence>
<feature type="domain" description="Probable transposase IS891/IS1136/IS1341" evidence="8">
    <location>
        <begin position="160"/>
        <end position="274"/>
    </location>
</feature>
<dbReference type="PANTHER" id="PTHR30405:SF25">
    <property type="entry name" value="RNA-GUIDED DNA ENDONUCLEASE INSQ-RELATED"/>
    <property type="match status" value="1"/>
</dbReference>
<sequence length="370" mass="43196">MNWAYRYRLYPTIEQESLFAKTFGCVRFIYNKMLGDRLDYYQKTGKKLNNTPAQYKAEYPWLKEVDSLALANAQMNLNRAYNNFWKNPKHFGKPHFKSRKSGCFAYSTNNQKGSVRIEDGKIKLPKVGWVKLRQHRPLMLNSTIKTVTIRKTPSGKYYISILVEYENQVLPIIPKHFLGLDFAMKGLYVASDEPDAAYPDFLRKAEKKLAKAQRILSRRAKDSKNREKQRKRVAVLHEKVANQRRDFLHKKSRFLVSRYDAIGIEDISIKEMAKHKKGRKFSFGKSVADNGWSLFVQMLSYKLAWQGKHLVKIDKWYPSSQICHSCGNQNAKTKNLSIREWTCPKCGTHHHRDKNAAINIREETKRIALA</sequence>
<dbReference type="EMBL" id="JANGEW010000015">
    <property type="protein sequence ID" value="MCQ5343034.1"/>
    <property type="molecule type" value="Genomic_DNA"/>
</dbReference>
<evidence type="ECO:0000259" key="8">
    <source>
        <dbReference type="Pfam" id="PF01385"/>
    </source>
</evidence>
<keyword evidence="7" id="KW-0233">DNA recombination</keyword>
<evidence type="ECO:0000259" key="10">
    <source>
        <dbReference type="Pfam" id="PF12323"/>
    </source>
</evidence>
<dbReference type="Proteomes" id="UP001206692">
    <property type="component" value="Unassembled WGS sequence"/>
</dbReference>
<dbReference type="Pfam" id="PF07282">
    <property type="entry name" value="Cas12f1-like_TNB"/>
    <property type="match status" value="1"/>
</dbReference>
<evidence type="ECO:0000313" key="11">
    <source>
        <dbReference type="EMBL" id="MCQ5343034.1"/>
    </source>
</evidence>
<evidence type="ECO:0000256" key="4">
    <source>
        <dbReference type="ARBA" id="ARBA00022723"/>
    </source>
</evidence>
<reference evidence="11 12" key="1">
    <citation type="submission" date="2022-06" db="EMBL/GenBank/DDBJ databases">
        <title>Isolation of gut microbiota from human fecal samples.</title>
        <authorList>
            <person name="Pamer E.G."/>
            <person name="Barat B."/>
            <person name="Waligurski E."/>
            <person name="Medina S."/>
            <person name="Paddock L."/>
            <person name="Mostad J."/>
        </authorList>
    </citation>
    <scope>NUCLEOTIDE SEQUENCE [LARGE SCALE GENOMIC DNA]</scope>
    <source>
        <strain evidence="11 12">DFI.1.1</strain>
    </source>
</reference>
<dbReference type="RefSeq" id="WP_072272044.1">
    <property type="nucleotide sequence ID" value="NZ_JAJCIO010000006.1"/>
</dbReference>
<keyword evidence="5" id="KW-0862">Zinc</keyword>
<evidence type="ECO:0000256" key="1">
    <source>
        <dbReference type="ARBA" id="ARBA00008761"/>
    </source>
</evidence>
<evidence type="ECO:0000256" key="6">
    <source>
        <dbReference type="ARBA" id="ARBA00023125"/>
    </source>
</evidence>
<dbReference type="InterPro" id="IPR021027">
    <property type="entry name" value="Transposase_put_HTH"/>
</dbReference>